<dbReference type="PROSITE" id="PS51198">
    <property type="entry name" value="UVRD_HELICASE_ATP_BIND"/>
    <property type="match status" value="1"/>
</dbReference>
<evidence type="ECO:0000259" key="14">
    <source>
        <dbReference type="PROSITE" id="PS51217"/>
    </source>
</evidence>
<dbReference type="EC" id="5.6.2.4" evidence="9"/>
<dbReference type="GO" id="GO:0016887">
    <property type="term" value="F:ATP hydrolysis activity"/>
    <property type="evidence" value="ECO:0007669"/>
    <property type="project" value="RHEA"/>
</dbReference>
<dbReference type="PROSITE" id="PS51217">
    <property type="entry name" value="UVRD_HELICASE_CTER"/>
    <property type="match status" value="1"/>
</dbReference>
<evidence type="ECO:0000256" key="8">
    <source>
        <dbReference type="ARBA" id="ARBA00034617"/>
    </source>
</evidence>
<keyword evidence="6" id="KW-0238">DNA-binding</keyword>
<protein>
    <recommendedName>
        <fullName evidence="9">DNA 3'-5' helicase</fullName>
        <ecNumber evidence="9">5.6.2.4</ecNumber>
    </recommendedName>
    <alternativeName>
        <fullName evidence="10">DNA 3'-5' helicase II</fullName>
    </alternativeName>
</protein>
<evidence type="ECO:0000256" key="2">
    <source>
        <dbReference type="ARBA" id="ARBA00022741"/>
    </source>
</evidence>
<dbReference type="PANTHER" id="PTHR11070">
    <property type="entry name" value="UVRD / RECB / PCRA DNA HELICASE FAMILY MEMBER"/>
    <property type="match status" value="1"/>
</dbReference>
<dbReference type="Gene3D" id="3.40.50.300">
    <property type="entry name" value="P-loop containing nucleotide triphosphate hydrolases"/>
    <property type="match status" value="2"/>
</dbReference>
<feature type="domain" description="UvrD-like helicase ATP-binding" evidence="13">
    <location>
        <begin position="18"/>
        <end position="300"/>
    </location>
</feature>
<gene>
    <name evidence="15" type="ORF">CCS77_1209</name>
</gene>
<evidence type="ECO:0000256" key="5">
    <source>
        <dbReference type="ARBA" id="ARBA00022840"/>
    </source>
</evidence>
<evidence type="ECO:0000259" key="13">
    <source>
        <dbReference type="PROSITE" id="PS51198"/>
    </source>
</evidence>
<dbReference type="InterPro" id="IPR027417">
    <property type="entry name" value="P-loop_NTPase"/>
</dbReference>
<dbReference type="PANTHER" id="PTHR11070:SF2">
    <property type="entry name" value="ATP-DEPENDENT DNA HELICASE SRS2"/>
    <property type="match status" value="1"/>
</dbReference>
<dbReference type="SUPFAM" id="SSF52540">
    <property type="entry name" value="P-loop containing nucleoside triphosphate hydrolases"/>
    <property type="match status" value="1"/>
</dbReference>
<dbReference type="GO" id="GO:0043138">
    <property type="term" value="F:3'-5' DNA helicase activity"/>
    <property type="evidence" value="ECO:0007669"/>
    <property type="project" value="UniProtKB-EC"/>
</dbReference>
<evidence type="ECO:0000256" key="12">
    <source>
        <dbReference type="PROSITE-ProRule" id="PRU00560"/>
    </source>
</evidence>
<evidence type="ECO:0000256" key="11">
    <source>
        <dbReference type="ARBA" id="ARBA00048988"/>
    </source>
</evidence>
<dbReference type="Proteomes" id="UP000241854">
    <property type="component" value="Chromosome"/>
</dbReference>
<keyword evidence="5 12" id="KW-0067">ATP-binding</keyword>
<dbReference type="Gene3D" id="1.10.10.160">
    <property type="match status" value="1"/>
</dbReference>
<dbReference type="GO" id="GO:0003677">
    <property type="term" value="F:DNA binding"/>
    <property type="evidence" value="ECO:0007669"/>
    <property type="project" value="UniProtKB-KW"/>
</dbReference>
<name>A0A2R4P0Q9_9BACT</name>
<evidence type="ECO:0000256" key="7">
    <source>
        <dbReference type="ARBA" id="ARBA00023235"/>
    </source>
</evidence>
<comment type="catalytic activity">
    <reaction evidence="11">
        <text>ATP + H2O = ADP + phosphate + H(+)</text>
        <dbReference type="Rhea" id="RHEA:13065"/>
        <dbReference type="ChEBI" id="CHEBI:15377"/>
        <dbReference type="ChEBI" id="CHEBI:15378"/>
        <dbReference type="ChEBI" id="CHEBI:30616"/>
        <dbReference type="ChEBI" id="CHEBI:43474"/>
        <dbReference type="ChEBI" id="CHEBI:456216"/>
        <dbReference type="EC" id="5.6.2.4"/>
    </reaction>
</comment>
<dbReference type="GO" id="GO:0033202">
    <property type="term" value="C:DNA helicase complex"/>
    <property type="evidence" value="ECO:0007669"/>
    <property type="project" value="TreeGrafter"/>
</dbReference>
<proteinExistence type="inferred from homology"/>
<dbReference type="Gene3D" id="1.10.486.10">
    <property type="entry name" value="PCRA, domain 4"/>
    <property type="match status" value="1"/>
</dbReference>
<evidence type="ECO:0000256" key="1">
    <source>
        <dbReference type="ARBA" id="ARBA00009922"/>
    </source>
</evidence>
<evidence type="ECO:0000256" key="4">
    <source>
        <dbReference type="ARBA" id="ARBA00022806"/>
    </source>
</evidence>
<comment type="catalytic activity">
    <reaction evidence="8">
        <text>Couples ATP hydrolysis with the unwinding of duplex DNA by translocating in the 3'-5' direction.</text>
        <dbReference type="EC" id="5.6.2.4"/>
    </reaction>
</comment>
<dbReference type="InterPro" id="IPR000212">
    <property type="entry name" value="DNA_helicase_UvrD/REP"/>
</dbReference>
<dbReference type="Pfam" id="PF13361">
    <property type="entry name" value="UvrD_C"/>
    <property type="match status" value="1"/>
</dbReference>
<evidence type="ECO:0000256" key="9">
    <source>
        <dbReference type="ARBA" id="ARBA00034808"/>
    </source>
</evidence>
<dbReference type="GO" id="GO:0000725">
    <property type="term" value="P:recombinational repair"/>
    <property type="evidence" value="ECO:0007669"/>
    <property type="project" value="TreeGrafter"/>
</dbReference>
<feature type="binding site" evidence="12">
    <location>
        <begin position="39"/>
        <end position="46"/>
    </location>
    <ligand>
        <name>ATP</name>
        <dbReference type="ChEBI" id="CHEBI:30616"/>
    </ligand>
</feature>
<dbReference type="EMBL" id="CP021642">
    <property type="protein sequence ID" value="AVX44270.1"/>
    <property type="molecule type" value="Genomic_DNA"/>
</dbReference>
<dbReference type="InterPro" id="IPR014017">
    <property type="entry name" value="DNA_helicase_UvrD-like_C"/>
</dbReference>
<dbReference type="GO" id="GO:0005524">
    <property type="term" value="F:ATP binding"/>
    <property type="evidence" value="ECO:0007669"/>
    <property type="project" value="UniProtKB-UniRule"/>
</dbReference>
<dbReference type="InterPro" id="IPR014016">
    <property type="entry name" value="UvrD-like_ATP-bd"/>
</dbReference>
<evidence type="ECO:0000256" key="6">
    <source>
        <dbReference type="ARBA" id="ARBA00023125"/>
    </source>
</evidence>
<evidence type="ECO:0000256" key="10">
    <source>
        <dbReference type="ARBA" id="ARBA00034923"/>
    </source>
</evidence>
<accession>A0A2R4P0Q9</accession>
<evidence type="ECO:0000313" key="16">
    <source>
        <dbReference type="Proteomes" id="UP000241854"/>
    </source>
</evidence>
<evidence type="ECO:0000313" key="15">
    <source>
        <dbReference type="EMBL" id="AVX44270.1"/>
    </source>
</evidence>
<sequence length="701" mass="79457">MAKIKRKFKKRKMENLLSNLNEAQREAATHIDGAMLILAGAGSGKTKTITTRLAYLIGEVGIDAANTLTLTFTNKAANEMRSRAMAMLSQSGKNYSPLLCTFHKFGLLFLKLYIEKLGRKNNFVIIDTDDKKRIIKSFESPVATAILSSEISNYKNSLLSVEEVYKNANFSSFDKGKDNFYKQAAQIYEKYEDYLKANNLVDFDDLLGLTYKILDENEELAKDISNRYKYIMVDEYQDTNDLQYKLLKKLCLCHENICVVGDDDQSIYGWRGAKIDNILNFKDQFSNVKIIRLEKNYRSSEAILKAANELIDHNRNRLGKKLVGTKGEGEAVNLIESFDENLEAGKIAKNIKELLSKDVQAKDIAILYRINALSRSLEDGLNKEQIAYKMVGGVKFYERAEIKDIISYLRLINNPNDDFSIRRIINRPKRGLGKVSLDKLEKMAFEGKISIFEAISNISDNDEAFSKKVKSALLEFANNLKELQESSSVFDLIDKFEAKFGVKKYYESLPDGAERAANIDEFYAVLKDQIKQNPSFDLEEFLNEITLTSEQDGISDEAISIMSVHASKGLEFEHLFVIGLEEGFFPLIGDGSDIEEERRLAYVAITRAKKTLSLSFANSRFYKGQRTRLNKSRFLSESGITHGSLVIEQSNEFKKGDLVKHKIFGIGRVSAVSKIKKEFKLTINFGGNVREIMSSFVEKAV</sequence>
<dbReference type="Pfam" id="PF00580">
    <property type="entry name" value="UvrD-helicase"/>
    <property type="match status" value="1"/>
</dbReference>
<dbReference type="GO" id="GO:0005829">
    <property type="term" value="C:cytosol"/>
    <property type="evidence" value="ECO:0007669"/>
    <property type="project" value="TreeGrafter"/>
</dbReference>
<dbReference type="AlphaFoldDB" id="A0A2R4P0Q9"/>
<keyword evidence="2 12" id="KW-0547">Nucleotide-binding</keyword>
<organism evidence="15 16">
    <name type="scientific">Campylobacter concisus</name>
    <dbReference type="NCBI Taxonomy" id="199"/>
    <lineage>
        <taxon>Bacteria</taxon>
        <taxon>Pseudomonadati</taxon>
        <taxon>Campylobacterota</taxon>
        <taxon>Epsilonproteobacteria</taxon>
        <taxon>Campylobacterales</taxon>
        <taxon>Campylobacteraceae</taxon>
        <taxon>Campylobacter</taxon>
    </lineage>
</organism>
<comment type="similarity">
    <text evidence="1">Belongs to the helicase family. UvrD subfamily.</text>
</comment>
<feature type="domain" description="UvrD-like helicase C-terminal" evidence="14">
    <location>
        <begin position="301"/>
        <end position="569"/>
    </location>
</feature>
<keyword evidence="3 12" id="KW-0378">Hydrolase</keyword>
<dbReference type="InterPro" id="IPR013986">
    <property type="entry name" value="DExx_box_DNA_helicase_dom_sf"/>
</dbReference>
<dbReference type="CDD" id="cd17932">
    <property type="entry name" value="DEXQc_UvrD"/>
    <property type="match status" value="1"/>
</dbReference>
<keyword evidence="7" id="KW-0413">Isomerase</keyword>
<reference evidence="15 16" key="1">
    <citation type="journal article" date="2018" name="Emerg. Microbes Infect.">
        <title>Genomic analysis of oral Campylobacter concisus strains identified a potential bacterial molecular marker associated with active Crohn's disease.</title>
        <authorList>
            <person name="Liu F."/>
            <person name="Ma R."/>
            <person name="Tay C.Y.A."/>
            <person name="Octavia S."/>
            <person name="Lan R."/>
            <person name="Chung H.K.L."/>
            <person name="Riordan S.M."/>
            <person name="Grimm M.C."/>
            <person name="Leong R.W."/>
            <person name="Tanaka M.M."/>
            <person name="Connor S."/>
            <person name="Zhang L."/>
        </authorList>
    </citation>
    <scope>NUCLEOTIDE SEQUENCE [LARGE SCALE GENOMIC DNA]</scope>
    <source>
        <strain evidence="15 16">P2CDO4</strain>
    </source>
</reference>
<keyword evidence="4 12" id="KW-0347">Helicase</keyword>
<evidence type="ECO:0000256" key="3">
    <source>
        <dbReference type="ARBA" id="ARBA00022801"/>
    </source>
</evidence>